<dbReference type="InterPro" id="IPR013783">
    <property type="entry name" value="Ig-like_fold"/>
</dbReference>
<dbReference type="InterPro" id="IPR011050">
    <property type="entry name" value="Pectin_lyase_fold/virulence"/>
</dbReference>
<name>A0ABM7RGI6_9BACT</name>
<dbReference type="NCBIfam" id="TIGR02601">
    <property type="entry name" value="autotrns_rpt"/>
    <property type="match status" value="4"/>
</dbReference>
<dbReference type="Pfam" id="PF12951">
    <property type="entry name" value="PATR"/>
    <property type="match status" value="5"/>
</dbReference>
<evidence type="ECO:0000313" key="4">
    <source>
        <dbReference type="Proteomes" id="UP001374893"/>
    </source>
</evidence>
<protein>
    <recommendedName>
        <fullName evidence="5">Autotransporter domain-containing protein</fullName>
    </recommendedName>
</protein>
<gene>
    <name evidence="3" type="ORF">HAHE_31930</name>
</gene>
<evidence type="ECO:0000256" key="2">
    <source>
        <dbReference type="SAM" id="SignalP"/>
    </source>
</evidence>
<evidence type="ECO:0000313" key="3">
    <source>
        <dbReference type="EMBL" id="BCX49285.1"/>
    </source>
</evidence>
<dbReference type="Gene3D" id="2.60.40.10">
    <property type="entry name" value="Immunoglobulins"/>
    <property type="match status" value="1"/>
</dbReference>
<dbReference type="InterPro" id="IPR013425">
    <property type="entry name" value="Autotrns_rpt"/>
</dbReference>
<evidence type="ECO:0008006" key="5">
    <source>
        <dbReference type="Google" id="ProtNLM"/>
    </source>
</evidence>
<proteinExistence type="predicted"/>
<feature type="signal peptide" evidence="2">
    <location>
        <begin position="1"/>
        <end position="22"/>
    </location>
</feature>
<dbReference type="SUPFAM" id="SSF51126">
    <property type="entry name" value="Pectin lyase-like"/>
    <property type="match status" value="3"/>
</dbReference>
<organism evidence="3 4">
    <name type="scientific">Haloferula helveola</name>
    <dbReference type="NCBI Taxonomy" id="490095"/>
    <lineage>
        <taxon>Bacteria</taxon>
        <taxon>Pseudomonadati</taxon>
        <taxon>Verrucomicrobiota</taxon>
        <taxon>Verrucomicrobiia</taxon>
        <taxon>Verrucomicrobiales</taxon>
        <taxon>Verrucomicrobiaceae</taxon>
        <taxon>Haloferula</taxon>
    </lineage>
</organism>
<reference evidence="3 4" key="1">
    <citation type="submission" date="2021-06" db="EMBL/GenBank/DDBJ databases">
        <title>Complete genome of Haloferula helveola possessing various polysaccharide degrading enzymes.</title>
        <authorList>
            <person name="Takami H."/>
            <person name="Huang C."/>
            <person name="Hamasaki K."/>
        </authorList>
    </citation>
    <scope>NUCLEOTIDE SEQUENCE [LARGE SCALE GENOMIC DNA]</scope>
    <source>
        <strain evidence="3 4">CN-1</strain>
    </source>
</reference>
<dbReference type="EMBL" id="AP024702">
    <property type="protein sequence ID" value="BCX49285.1"/>
    <property type="molecule type" value="Genomic_DNA"/>
</dbReference>
<feature type="chain" id="PRO_5046529751" description="Autotransporter domain-containing protein" evidence="2">
    <location>
        <begin position="23"/>
        <end position="2292"/>
    </location>
</feature>
<evidence type="ECO:0000256" key="1">
    <source>
        <dbReference type="ARBA" id="ARBA00022729"/>
    </source>
</evidence>
<accession>A0ABM7RGI6</accession>
<keyword evidence="1 2" id="KW-0732">Signal</keyword>
<dbReference type="RefSeq" id="WP_338685803.1">
    <property type="nucleotide sequence ID" value="NZ_AP024702.1"/>
</dbReference>
<dbReference type="Proteomes" id="UP001374893">
    <property type="component" value="Chromosome"/>
</dbReference>
<keyword evidence="4" id="KW-1185">Reference proteome</keyword>
<sequence length="2292" mass="226747">MKAFPPLGTGVFLLLTTSFSGAVTWDNSSLDGSWSEPTNWDGDVEPSSADDVVFPLGLGGTITTNSTENALSLSFDDDYLLDGGTVALASGNSITVAAGKTATISCSLNITDGLTKLGDGRLVLEVNNTNAVGNTISAGTLVVASNNALGGSGSVTTVNSGTVLEIADGIASSRNLTLMDGATIFGVGAATNNGKATIDAGATAVTLQTGLATDVFTMGNGTNDLTGGSSATVIDIAGPGTVRLGGGSDFPGSWVLPGGVLELASSTALGNQTSESVTLSGGTLSARLNTSTDFGAGSPAAQLIMTADSGLRSDRSGNGSGSTHTFGTLSMGTNTLTVDPGENVISGTASIVLGDVTLSGDPTFAVNDSLVAGARLEIGTLIGGGVARAVVKTGDGDLTLNGGTTDLPAGSSFVATGGGVIELDFGSLGAAGTVAITDAQNPLGAASVSITDGGLTLLANGSGTNAVQTYQLGNSFVLGGTFTLDANRLSGSNTNKTFELPGATLLAGTELTMVGDQLHGVALSGPLALSGDATLKGVDITSRDGLLTLDGGITGSVGDALTIEGGTSPLNLTINASGTYGGGTTVTGSNVILNAVDALGTGPLLMEGGDVFVNVAGALNGTVTVNGGTLEVSGYDLLASNALVIGGGTVEIRNNTGDTVPTTSLSVSGTSSLLVGNNGSGFGQTMIFPLLSVSGDTTLSLLNSNGFTPEIQALDLAGNLTLDHNITARIGGITEDLSPRTLLKTGNGTLELNGAGTHSGGTEVLAGVLLVNDGSALGSGDLTIGDVSGTSNAIARFAAGLNIPNDIVARSGSTGTLTLDATSGNVTWTGNVDLQQTLNLDNGSGSQSSTLSGVISGAGNLVKVSAGEVILGSAANTFGSGAADSVMISDGVLTVASDGALGNPANGVTLDGIDGVLRVDGTFGTSRTITATGTSTGVGVTAGNEFTVNVPLAGAGTLEKVDDGTMTIAAGVDSSGRGAADTEVAGGILRIQGPKALSDSGPLLMNSNSGTLELLVDASTDFGHPLTMNGNGPVIHVDRAIGGSGSNGRHRLGDATTTVGDLTVTGDNGYGLSLGAFTATSNSSLTNEAPAALQVDSILGDPGNFTRTFTVSGSGDTEVLGAISQGPGTGVFRLTKTGEGTFRFGTSVGGFGDIVTVRDGTLDLNGLTFLAESLVLGGGASVAGAQIDTAGGTLQLGSGLTYSSSSPPPEGAVITGTVDLGSALHTFQVNNSTGADQDVTIDGPIVGTAGAEIVKAGSGTFRMTGAGNSYPGPTSITSGVVELGKSAGDAVPSGGLVIEGAEVLLTAGSQINDSASVTMDGGGDTVLDLAGFSETTGSLSLTQTGTFNYTAIRTGAAGTLVLNGDVSLNNNTSSTFSDGREVVITGSGDKSTPTTDGTLDLGGAVRTIEVSTTTVGTYEPNANATIETQIINGGIIKTGSRTLFLDHPNNTFAGGLVIAEGSVRPATAGSLGTGPVSFDSASALDSGIDLTAFTGTYAESFSITGGGSGSTIITYAGPAPSTLELSGGFTLERDVGFDVVNGNIDAAICAVLDVTGTIDDGAFTAGVAKYGDGLLDLSAGNTYSGGTSVFGGTLRVPDGTALGDGTAAITIDGGCLHTLGSVAAPGDLVFGASGGSLRVDASATVDVPGNVAWDAGQVGLFGAGTTVLSGTSSGAGGDLLLGGPTAFAPGFFNDATANGHILSLRGTATLPAGNLNIVNDAVLELGSGDLTRPLGTSPGEVQMETAVGGGFAAYGADRVVNLGGLSATVVMGQTPFLYKNVSGNDYGKLIFGSPNATHQLEFQNPIELDNGLTFVSRKMEIRDGGGAIDALLSGGLSQSADPNTTYTSLGLYGDGVMEISGPMSGEIEIFVEDPVTLRLTGSNTMAGGDYYVNHGTIFIGGDASFGDPDDIFIETPGTFDASALTGPVGLDPSAYFQMDGTWLGSISTPSYFEGHGSISGDLHLLAGSEFFPNTGGTLSVGGDFTLDATAVIDLFANGLVPETNFNRMEVAGAVNLSGDLDISVSNLSLGDSVVMLLNDGVDPINGTFTGFPEGSAIALGSGLAIELTYQANGDGGAVGNDFGFTVVVDTFSADLNLIADSPLSIAPGEEIVIDYTIENTGGTAVGDGALEISLPANATFVSSTPAGTLAGSLLTITLPALAAPDSTTVELRLTAPGTPEVVEVWSSVSTAEFESDYTDNGYFNSIAVLPGGAPALDTFGLNGLGDQFDLSFQTVSGVVYAIQSSNDLVVWTEEVIIEGDGNPYAGSFTVDQDREFFRVVIVSQNGSNGGGE</sequence>